<dbReference type="AlphaFoldDB" id="A0AAD7IGA8"/>
<dbReference type="Pfam" id="PF22893">
    <property type="entry name" value="ULD_2"/>
    <property type="match status" value="1"/>
</dbReference>
<evidence type="ECO:0000259" key="1">
    <source>
        <dbReference type="Pfam" id="PF22893"/>
    </source>
</evidence>
<accession>A0AAD7IGA8</accession>
<dbReference type="InterPro" id="IPR054464">
    <property type="entry name" value="ULD_fung"/>
</dbReference>
<feature type="domain" description="Ubiquitin-like" evidence="1">
    <location>
        <begin position="102"/>
        <end position="180"/>
    </location>
</feature>
<evidence type="ECO:0000313" key="3">
    <source>
        <dbReference type="Proteomes" id="UP001215598"/>
    </source>
</evidence>
<name>A0AAD7IGA8_9AGAR</name>
<sequence length="315" mass="34745">MARFFAKINASQGLVQKILWAISEEKELLAFRAQIIERRSALGVLVGLVNSGALEAVRARVEDVGSQVRVASESLSQQLATYQTQIVGVIAHVPHGISEQLFTVVSPNGVPIPISLAYCTSYQTLDQLLKTYLQGRSEAGILYVKRGDYNIVSPDGEVVPPPQFTGILKSNLRLEMCIVKSLHFGDGICPQCKYSRPATRSANGWSACQNPECGARFQILLGSALLPPQVKPPRDPGFELGDGPELFRRIRIMATKSMKEDLHFVALVVRVARLAAEVALWKEGAMRLRQILQKAGVQVEFEPLREEAKLQRLES</sequence>
<dbReference type="Proteomes" id="UP001215598">
    <property type="component" value="Unassembled WGS sequence"/>
</dbReference>
<organism evidence="2 3">
    <name type="scientific">Mycena metata</name>
    <dbReference type="NCBI Taxonomy" id="1033252"/>
    <lineage>
        <taxon>Eukaryota</taxon>
        <taxon>Fungi</taxon>
        <taxon>Dikarya</taxon>
        <taxon>Basidiomycota</taxon>
        <taxon>Agaricomycotina</taxon>
        <taxon>Agaricomycetes</taxon>
        <taxon>Agaricomycetidae</taxon>
        <taxon>Agaricales</taxon>
        <taxon>Marasmiineae</taxon>
        <taxon>Mycenaceae</taxon>
        <taxon>Mycena</taxon>
    </lineage>
</organism>
<proteinExistence type="predicted"/>
<comment type="caution">
    <text evidence="2">The sequence shown here is derived from an EMBL/GenBank/DDBJ whole genome shotgun (WGS) entry which is preliminary data.</text>
</comment>
<keyword evidence="3" id="KW-1185">Reference proteome</keyword>
<reference evidence="2" key="1">
    <citation type="submission" date="2023-03" db="EMBL/GenBank/DDBJ databases">
        <title>Massive genome expansion in bonnet fungi (Mycena s.s.) driven by repeated elements and novel gene families across ecological guilds.</title>
        <authorList>
            <consortium name="Lawrence Berkeley National Laboratory"/>
            <person name="Harder C.B."/>
            <person name="Miyauchi S."/>
            <person name="Viragh M."/>
            <person name="Kuo A."/>
            <person name="Thoen E."/>
            <person name="Andreopoulos B."/>
            <person name="Lu D."/>
            <person name="Skrede I."/>
            <person name="Drula E."/>
            <person name="Henrissat B."/>
            <person name="Morin E."/>
            <person name="Kohler A."/>
            <person name="Barry K."/>
            <person name="LaButti K."/>
            <person name="Morin E."/>
            <person name="Salamov A."/>
            <person name="Lipzen A."/>
            <person name="Mereny Z."/>
            <person name="Hegedus B."/>
            <person name="Baldrian P."/>
            <person name="Stursova M."/>
            <person name="Weitz H."/>
            <person name="Taylor A."/>
            <person name="Grigoriev I.V."/>
            <person name="Nagy L.G."/>
            <person name="Martin F."/>
            <person name="Kauserud H."/>
        </authorList>
    </citation>
    <scope>NUCLEOTIDE SEQUENCE</scope>
    <source>
        <strain evidence="2">CBHHK182m</strain>
    </source>
</reference>
<dbReference type="EMBL" id="JARKIB010000100">
    <property type="protein sequence ID" value="KAJ7741050.1"/>
    <property type="molecule type" value="Genomic_DNA"/>
</dbReference>
<evidence type="ECO:0000313" key="2">
    <source>
        <dbReference type="EMBL" id="KAJ7741050.1"/>
    </source>
</evidence>
<protein>
    <recommendedName>
        <fullName evidence="1">Ubiquitin-like domain-containing protein</fullName>
    </recommendedName>
</protein>
<gene>
    <name evidence="2" type="ORF">B0H16DRAFT_1565802</name>
</gene>